<sequence length="233" mass="26120">MDNQAPAGTPNGYMPELSLMEISESNNAQCPIFVIPRVTTESACLNGLPEALLPKFRHLLHLKTLLRHLWNVQLGQPELRTLENIRAAYGFWCEHGLRNWEGDQFDFSHAWITDALKVTTYKLGVMVCRAKMSYNIDIQLAANTLPRLELEILRLIKQDLWTRPDTYAHLTNILQGVPPRPSIRARRISASQKEADDAATQGSEPRDPDTAMLDVNTASHTPSVPAEDGGLQN</sequence>
<accession>A0ACB8UPM4</accession>
<name>A0ACB8UPM4_9EURO</name>
<reference evidence="1" key="1">
    <citation type="journal article" date="2022" name="bioRxiv">
        <title>Population genetic analysis of Ophidiomyces ophidiicola, the causative agent of snake fungal disease, indicates recent introductions to the USA.</title>
        <authorList>
            <person name="Ladner J.T."/>
            <person name="Palmer J.M."/>
            <person name="Ettinger C.L."/>
            <person name="Stajich J.E."/>
            <person name="Farrell T.M."/>
            <person name="Glorioso B.M."/>
            <person name="Lawson B."/>
            <person name="Price S.J."/>
            <person name="Stengle A.G."/>
            <person name="Grear D.A."/>
            <person name="Lorch J.M."/>
        </authorList>
    </citation>
    <scope>NUCLEOTIDE SEQUENCE</scope>
    <source>
        <strain evidence="1">NWHC 24266-5</strain>
    </source>
</reference>
<dbReference type="EMBL" id="JALBCA010000178">
    <property type="protein sequence ID" value="KAI2381767.1"/>
    <property type="molecule type" value="Genomic_DNA"/>
</dbReference>
<evidence type="ECO:0000313" key="1">
    <source>
        <dbReference type="EMBL" id="KAI2381767.1"/>
    </source>
</evidence>
<protein>
    <submittedName>
        <fullName evidence="1">Uncharacterized protein</fullName>
    </submittedName>
</protein>
<proteinExistence type="predicted"/>
<comment type="caution">
    <text evidence="1">The sequence shown here is derived from an EMBL/GenBank/DDBJ whole genome shotgun (WGS) entry which is preliminary data.</text>
</comment>
<organism evidence="1">
    <name type="scientific">Ophidiomyces ophidiicola</name>
    <dbReference type="NCBI Taxonomy" id="1387563"/>
    <lineage>
        <taxon>Eukaryota</taxon>
        <taxon>Fungi</taxon>
        <taxon>Dikarya</taxon>
        <taxon>Ascomycota</taxon>
        <taxon>Pezizomycotina</taxon>
        <taxon>Eurotiomycetes</taxon>
        <taxon>Eurotiomycetidae</taxon>
        <taxon>Onygenales</taxon>
        <taxon>Onygenaceae</taxon>
        <taxon>Ophidiomyces</taxon>
    </lineage>
</organism>
<gene>
    <name evidence="1" type="ORF">LOY88_006614</name>
</gene>